<organism evidence="2">
    <name type="scientific">Rhizophora mucronata</name>
    <name type="common">Asiatic mangrove</name>
    <dbReference type="NCBI Taxonomy" id="61149"/>
    <lineage>
        <taxon>Eukaryota</taxon>
        <taxon>Viridiplantae</taxon>
        <taxon>Streptophyta</taxon>
        <taxon>Embryophyta</taxon>
        <taxon>Tracheophyta</taxon>
        <taxon>Spermatophyta</taxon>
        <taxon>Magnoliopsida</taxon>
        <taxon>eudicotyledons</taxon>
        <taxon>Gunneridae</taxon>
        <taxon>Pentapetalae</taxon>
        <taxon>rosids</taxon>
        <taxon>fabids</taxon>
        <taxon>Malpighiales</taxon>
        <taxon>Rhizophoraceae</taxon>
        <taxon>Rhizophora</taxon>
    </lineage>
</organism>
<sequence length="71" mass="8109">MRNSSRTQCCYRRHNCEVLLLSVGVVLFMQICKQGMAPGDRIMISWNAYVQVLVFLRSLVLVFGVFLGKLV</sequence>
<keyword evidence="1" id="KW-0812">Transmembrane</keyword>
<keyword evidence="1" id="KW-0472">Membrane</keyword>
<feature type="transmembrane region" description="Helical" evidence="1">
    <location>
        <begin position="48"/>
        <end position="68"/>
    </location>
</feature>
<evidence type="ECO:0000313" key="2">
    <source>
        <dbReference type="EMBL" id="MBW95994.1"/>
    </source>
</evidence>
<feature type="transmembrane region" description="Helical" evidence="1">
    <location>
        <begin position="18"/>
        <end position="36"/>
    </location>
</feature>
<dbReference type="EMBL" id="GGEC01015511">
    <property type="protein sequence ID" value="MBW95994.1"/>
    <property type="molecule type" value="Transcribed_RNA"/>
</dbReference>
<protein>
    <submittedName>
        <fullName evidence="2">Uncharacterized protein</fullName>
    </submittedName>
</protein>
<reference evidence="2" key="1">
    <citation type="submission" date="2018-02" db="EMBL/GenBank/DDBJ databases">
        <title>Rhizophora mucronata_Transcriptome.</title>
        <authorList>
            <person name="Meera S.P."/>
            <person name="Sreeshan A."/>
            <person name="Augustine A."/>
        </authorList>
    </citation>
    <scope>NUCLEOTIDE SEQUENCE</scope>
    <source>
        <tissue evidence="2">Leaf</tissue>
    </source>
</reference>
<proteinExistence type="predicted"/>
<accession>A0A2P2JRA8</accession>
<dbReference type="AlphaFoldDB" id="A0A2P2JRA8"/>
<evidence type="ECO:0000256" key="1">
    <source>
        <dbReference type="SAM" id="Phobius"/>
    </source>
</evidence>
<name>A0A2P2JRA8_RHIMU</name>
<keyword evidence="1" id="KW-1133">Transmembrane helix</keyword>